<dbReference type="Proteomes" id="UP000238937">
    <property type="component" value="Unassembled WGS sequence"/>
</dbReference>
<dbReference type="PANTHER" id="PTHR22916:SF3">
    <property type="entry name" value="UDP-GLCNAC:BETAGAL BETA-1,3-N-ACETYLGLUCOSAMINYLTRANSFERASE-LIKE PROTEIN 1"/>
    <property type="match status" value="1"/>
</dbReference>
<evidence type="ECO:0000313" key="2">
    <source>
        <dbReference type="EMBL" id="PSB55165.1"/>
    </source>
</evidence>
<dbReference type="OrthoDB" id="450387at2"/>
<reference evidence="2 3" key="1">
    <citation type="submission" date="2018-03" db="EMBL/GenBank/DDBJ databases">
        <title>The ancient ancestry and fast evolution of plastids.</title>
        <authorList>
            <person name="Moore K.R."/>
            <person name="Magnabosco C."/>
            <person name="Momper L."/>
            <person name="Gold D.A."/>
            <person name="Bosak T."/>
            <person name="Fournier G.P."/>
        </authorList>
    </citation>
    <scope>NUCLEOTIDE SEQUENCE [LARGE SCALE GENOMIC DNA]</scope>
    <source>
        <strain evidence="2 3">CCALA 037</strain>
    </source>
</reference>
<evidence type="ECO:0000259" key="1">
    <source>
        <dbReference type="Pfam" id="PF00535"/>
    </source>
</evidence>
<gene>
    <name evidence="2" type="ORF">C7B77_15870</name>
</gene>
<protein>
    <recommendedName>
        <fullName evidence="1">Glycosyltransferase 2-like domain-containing protein</fullName>
    </recommendedName>
</protein>
<dbReference type="AlphaFoldDB" id="A0A2T1GCX1"/>
<dbReference type="GO" id="GO:0016758">
    <property type="term" value="F:hexosyltransferase activity"/>
    <property type="evidence" value="ECO:0007669"/>
    <property type="project" value="UniProtKB-ARBA"/>
</dbReference>
<feature type="domain" description="Glycosyltransferase 2-like" evidence="1">
    <location>
        <begin position="37"/>
        <end position="158"/>
    </location>
</feature>
<evidence type="ECO:0000313" key="3">
    <source>
        <dbReference type="Proteomes" id="UP000238937"/>
    </source>
</evidence>
<keyword evidence="3" id="KW-1185">Reference proteome</keyword>
<dbReference type="EMBL" id="PVWO01000205">
    <property type="protein sequence ID" value="PSB55165.1"/>
    <property type="molecule type" value="Genomic_DNA"/>
</dbReference>
<accession>A0A2T1GCX1</accession>
<dbReference type="InterPro" id="IPR001173">
    <property type="entry name" value="Glyco_trans_2-like"/>
</dbReference>
<dbReference type="Pfam" id="PF00535">
    <property type="entry name" value="Glycos_transf_2"/>
    <property type="match status" value="1"/>
</dbReference>
<dbReference type="PANTHER" id="PTHR22916">
    <property type="entry name" value="GLYCOSYLTRANSFERASE"/>
    <property type="match status" value="1"/>
</dbReference>
<organism evidence="2 3">
    <name type="scientific">Chamaesiphon polymorphus CCALA 037</name>
    <dbReference type="NCBI Taxonomy" id="2107692"/>
    <lineage>
        <taxon>Bacteria</taxon>
        <taxon>Bacillati</taxon>
        <taxon>Cyanobacteriota</taxon>
        <taxon>Cyanophyceae</taxon>
        <taxon>Gomontiellales</taxon>
        <taxon>Chamaesiphonaceae</taxon>
        <taxon>Chamaesiphon</taxon>
    </lineage>
</organism>
<dbReference type="InterPro" id="IPR029044">
    <property type="entry name" value="Nucleotide-diphossugar_trans"/>
</dbReference>
<dbReference type="Gene3D" id="3.90.550.10">
    <property type="entry name" value="Spore Coat Polysaccharide Biosynthesis Protein SpsA, Chain A"/>
    <property type="match status" value="1"/>
</dbReference>
<comment type="caution">
    <text evidence="2">The sequence shown here is derived from an EMBL/GenBank/DDBJ whole genome shotgun (WGS) entry which is preliminary data.</text>
</comment>
<sequence>MTLSPNSDLSNQVQRLIDTHVREVKSDLLCDRPIVTACILTYNHKEFIEQAIEGALIQQIDFPYEILIGDDYSTDGTTEIIRKYQSQYPDKIRLLVTDRNLYKPLPEVVLGLMGIALLQSCHGKYIALCEGDDYWTDPLKLQKQVDFLEANSDFAICFHNAAIINECCPENNRLNNDDSTLEVSTLDNLIQEGNYITTASVVIKKELIENLPDWFTSLPFGDYPLYLIAARNGNIRYINKTMSVYRIHEGGIHGKLTNSYEGLTIAYQQHYQFWLIINKSGIISKSQTTPAILRAIENVIDSSLRSKQAKVYLLYNYLLLVHSRGGSWKVAVSNIVRLYMIVNRKIRDNLLKKSINLL</sequence>
<proteinExistence type="predicted"/>
<name>A0A2T1GCX1_9CYAN</name>
<dbReference type="RefSeq" id="WP_106306726.1">
    <property type="nucleotide sequence ID" value="NZ_PVWO01000205.1"/>
</dbReference>
<dbReference type="SUPFAM" id="SSF53448">
    <property type="entry name" value="Nucleotide-diphospho-sugar transferases"/>
    <property type="match status" value="1"/>
</dbReference>